<organism evidence="2">
    <name type="scientific">Solanum chilense</name>
    <name type="common">Tomato</name>
    <name type="synonym">Lycopersicon chilense</name>
    <dbReference type="NCBI Taxonomy" id="4083"/>
    <lineage>
        <taxon>Eukaryota</taxon>
        <taxon>Viridiplantae</taxon>
        <taxon>Streptophyta</taxon>
        <taxon>Embryophyta</taxon>
        <taxon>Tracheophyta</taxon>
        <taxon>Spermatophyta</taxon>
        <taxon>Magnoliopsida</taxon>
        <taxon>eudicotyledons</taxon>
        <taxon>Gunneridae</taxon>
        <taxon>Pentapetalae</taxon>
        <taxon>asterids</taxon>
        <taxon>lamiids</taxon>
        <taxon>Solanales</taxon>
        <taxon>Solanaceae</taxon>
        <taxon>Solanoideae</taxon>
        <taxon>Solaneae</taxon>
        <taxon>Solanum</taxon>
        <taxon>Solanum subgen. Lycopersicon</taxon>
    </lineage>
</organism>
<evidence type="ECO:0000259" key="1">
    <source>
        <dbReference type="Pfam" id="PF23310"/>
    </source>
</evidence>
<feature type="domain" description="At2g35280-like TPR" evidence="1">
    <location>
        <begin position="60"/>
        <end position="149"/>
    </location>
</feature>
<proteinExistence type="predicted"/>
<reference evidence="2" key="1">
    <citation type="submission" date="2019-05" db="EMBL/GenBank/DDBJ databases">
        <title>The de novo reference genome and transcriptome assemblies of the wild tomato species Solanum chilense.</title>
        <authorList>
            <person name="Stam R."/>
            <person name="Nosenko T."/>
            <person name="Hoerger A.C."/>
            <person name="Stephan W."/>
            <person name="Seidel M.A."/>
            <person name="Kuhn J.M.M."/>
            <person name="Haberer G."/>
            <person name="Tellier A."/>
        </authorList>
    </citation>
    <scope>NUCLEOTIDE SEQUENCE</scope>
    <source>
        <tissue evidence="2">Mature leaves</tissue>
    </source>
</reference>
<dbReference type="EMBL" id="RXGB01001386">
    <property type="protein sequence ID" value="TMW99161.1"/>
    <property type="molecule type" value="Genomic_DNA"/>
</dbReference>
<evidence type="ECO:0000313" key="2">
    <source>
        <dbReference type="EMBL" id="TMW99161.1"/>
    </source>
</evidence>
<accession>A0A6N2C201</accession>
<comment type="caution">
    <text evidence="2">The sequence shown here is derived from an EMBL/GenBank/DDBJ whole genome shotgun (WGS) entry which is preliminary data.</text>
</comment>
<feature type="non-terminal residue" evidence="2">
    <location>
        <position position="152"/>
    </location>
</feature>
<dbReference type="AlphaFoldDB" id="A0A6N2C201"/>
<protein>
    <recommendedName>
        <fullName evidence="1">At2g35280-like TPR domain-containing protein</fullName>
    </recommendedName>
</protein>
<name>A0A6N2C201_SOLCI</name>
<dbReference type="PANTHER" id="PTHR33784:SF10">
    <property type="entry name" value="F-BOX PROTEIN"/>
    <property type="match status" value="1"/>
</dbReference>
<dbReference type="InterPro" id="IPR040338">
    <property type="entry name" value="At1g67623-like"/>
</dbReference>
<gene>
    <name evidence="2" type="ORF">EJD97_002964</name>
</gene>
<dbReference type="Pfam" id="PF23310">
    <property type="entry name" value="TPR_27"/>
    <property type="match status" value="1"/>
</dbReference>
<sequence>IASTSLNLFESLLTKLVILIVERVASYSLEDLVSVKLCSRFLNEVGNERYVYQKVTLACFPTEPTWTVNQHVMSFMNICIAWENLEALYRKGVFDFFNRNDPTALRMVKKKTAEGGHCGAEYVLVVISIFEGDISMRECLMYIGNMKKNMSV</sequence>
<dbReference type="InterPro" id="IPR057136">
    <property type="entry name" value="At2g35280_TPR_dom"/>
</dbReference>
<feature type="non-terminal residue" evidence="2">
    <location>
        <position position="1"/>
    </location>
</feature>
<dbReference type="PANTHER" id="PTHR33784">
    <property type="entry name" value="OS05G0482100 PROTEIN"/>
    <property type="match status" value="1"/>
</dbReference>